<feature type="compositionally biased region" description="Low complexity" evidence="3">
    <location>
        <begin position="110"/>
        <end position="122"/>
    </location>
</feature>
<protein>
    <submittedName>
        <fullName evidence="5">Clavaminate synthase-like protein</fullName>
    </submittedName>
</protein>
<dbReference type="OrthoDB" id="288590at2759"/>
<evidence type="ECO:0000259" key="4">
    <source>
        <dbReference type="PROSITE" id="PS51471"/>
    </source>
</evidence>
<dbReference type="GO" id="GO:0016491">
    <property type="term" value="F:oxidoreductase activity"/>
    <property type="evidence" value="ECO:0007669"/>
    <property type="project" value="UniProtKB-KW"/>
</dbReference>
<reference evidence="5" key="1">
    <citation type="journal article" date="2020" name="Stud. Mycol.">
        <title>101 Dothideomycetes genomes: a test case for predicting lifestyles and emergence of pathogens.</title>
        <authorList>
            <person name="Haridas S."/>
            <person name="Albert R."/>
            <person name="Binder M."/>
            <person name="Bloem J."/>
            <person name="Labutti K."/>
            <person name="Salamov A."/>
            <person name="Andreopoulos B."/>
            <person name="Baker S."/>
            <person name="Barry K."/>
            <person name="Bills G."/>
            <person name="Bluhm B."/>
            <person name="Cannon C."/>
            <person name="Castanera R."/>
            <person name="Culley D."/>
            <person name="Daum C."/>
            <person name="Ezra D."/>
            <person name="Gonzalez J."/>
            <person name="Henrissat B."/>
            <person name="Kuo A."/>
            <person name="Liang C."/>
            <person name="Lipzen A."/>
            <person name="Lutzoni F."/>
            <person name="Magnuson J."/>
            <person name="Mondo S."/>
            <person name="Nolan M."/>
            <person name="Ohm R."/>
            <person name="Pangilinan J."/>
            <person name="Park H.-J."/>
            <person name="Ramirez L."/>
            <person name="Alfaro M."/>
            <person name="Sun H."/>
            <person name="Tritt A."/>
            <person name="Yoshinaga Y."/>
            <person name="Zwiers L.-H."/>
            <person name="Turgeon B."/>
            <person name="Goodwin S."/>
            <person name="Spatafora J."/>
            <person name="Crous P."/>
            <person name="Grigoriev I."/>
        </authorList>
    </citation>
    <scope>NUCLEOTIDE SEQUENCE</scope>
    <source>
        <strain evidence="5">CBS 107.79</strain>
    </source>
</reference>
<dbReference type="PANTHER" id="PTHR47990">
    <property type="entry name" value="2-OXOGLUTARATE (2OG) AND FE(II)-DEPENDENT OXYGENASE SUPERFAMILY PROTEIN-RELATED"/>
    <property type="match status" value="1"/>
</dbReference>
<proteinExistence type="inferred from homology"/>
<evidence type="ECO:0000313" key="5">
    <source>
        <dbReference type="EMBL" id="KAF1966385.1"/>
    </source>
</evidence>
<evidence type="ECO:0000256" key="2">
    <source>
        <dbReference type="RuleBase" id="RU003682"/>
    </source>
</evidence>
<dbReference type="EMBL" id="ML976747">
    <property type="protein sequence ID" value="KAF1966385.1"/>
    <property type="molecule type" value="Genomic_DNA"/>
</dbReference>
<dbReference type="InterPro" id="IPR005123">
    <property type="entry name" value="Oxoglu/Fe-dep_dioxygenase_dom"/>
</dbReference>
<keyword evidence="6" id="KW-1185">Reference proteome</keyword>
<dbReference type="GO" id="GO:0044283">
    <property type="term" value="P:small molecule biosynthetic process"/>
    <property type="evidence" value="ECO:0007669"/>
    <property type="project" value="UniProtKB-ARBA"/>
</dbReference>
<dbReference type="InterPro" id="IPR044861">
    <property type="entry name" value="IPNS-like_FE2OG_OXY"/>
</dbReference>
<sequence>MPHSETKDADIPIISISHPTLEVAQQVLSAASTHGFLFICNDGSILPTSSINKMFDLSARVFSQPTIQKATHAIHTPEAGGLNCGWVRMSGESLDPSHPGDPKEAFNIAPPTSSSPLQPLPSPLSSSATEICDFLGSCHDLCTRILTLLGAALRIPEEEGGESWFADRHDESKGPSGTIFRMLYYPATTAQRGEGEQRIRAGAHSDYGSITLLFRLPGQPGLEILKPDGTWAPVPVNPPSPTSNSSSDDDAKEMGSPPILVNIGDLLCFWTNGMLKSTVHRVTFSGGEERYSMAYFCHPLDGARLEAVPGAVIQAYGDKGREEVGRQRERLGLGGGAGSEVLTAKEHLDRRLKVTYGLKD</sequence>
<evidence type="ECO:0000256" key="1">
    <source>
        <dbReference type="ARBA" id="ARBA00008056"/>
    </source>
</evidence>
<dbReference type="InterPro" id="IPR027443">
    <property type="entry name" value="IPNS-like_sf"/>
</dbReference>
<comment type="similarity">
    <text evidence="1 2">Belongs to the iron/ascorbate-dependent oxidoreductase family.</text>
</comment>
<organism evidence="5 6">
    <name type="scientific">Bimuria novae-zelandiae CBS 107.79</name>
    <dbReference type="NCBI Taxonomy" id="1447943"/>
    <lineage>
        <taxon>Eukaryota</taxon>
        <taxon>Fungi</taxon>
        <taxon>Dikarya</taxon>
        <taxon>Ascomycota</taxon>
        <taxon>Pezizomycotina</taxon>
        <taxon>Dothideomycetes</taxon>
        <taxon>Pleosporomycetidae</taxon>
        <taxon>Pleosporales</taxon>
        <taxon>Massarineae</taxon>
        <taxon>Didymosphaeriaceae</taxon>
        <taxon>Bimuria</taxon>
    </lineage>
</organism>
<keyword evidence="2" id="KW-0560">Oxidoreductase</keyword>
<dbReference type="GO" id="GO:0046872">
    <property type="term" value="F:metal ion binding"/>
    <property type="evidence" value="ECO:0007669"/>
    <property type="project" value="UniProtKB-KW"/>
</dbReference>
<dbReference type="AlphaFoldDB" id="A0A6A5UNG0"/>
<dbReference type="InterPro" id="IPR026992">
    <property type="entry name" value="DIOX_N"/>
</dbReference>
<keyword evidence="2" id="KW-0479">Metal-binding</keyword>
<dbReference type="Proteomes" id="UP000800036">
    <property type="component" value="Unassembled WGS sequence"/>
</dbReference>
<name>A0A6A5UNG0_9PLEO</name>
<accession>A0A6A5UNG0</accession>
<keyword evidence="2" id="KW-0408">Iron</keyword>
<feature type="region of interest" description="Disordered" evidence="3">
    <location>
        <begin position="92"/>
        <end position="122"/>
    </location>
</feature>
<dbReference type="Gene3D" id="2.60.120.330">
    <property type="entry name" value="B-lactam Antibiotic, Isopenicillin N Synthase, Chain"/>
    <property type="match status" value="1"/>
</dbReference>
<dbReference type="InterPro" id="IPR050231">
    <property type="entry name" value="Iron_ascorbate_oxido_reductase"/>
</dbReference>
<evidence type="ECO:0000313" key="6">
    <source>
        <dbReference type="Proteomes" id="UP000800036"/>
    </source>
</evidence>
<dbReference type="PROSITE" id="PS51471">
    <property type="entry name" value="FE2OG_OXY"/>
    <property type="match status" value="1"/>
</dbReference>
<dbReference type="SUPFAM" id="SSF51197">
    <property type="entry name" value="Clavaminate synthase-like"/>
    <property type="match status" value="1"/>
</dbReference>
<gene>
    <name evidence="5" type="ORF">BU23DRAFT_544566</name>
</gene>
<dbReference type="Pfam" id="PF14226">
    <property type="entry name" value="DIOX_N"/>
    <property type="match status" value="1"/>
</dbReference>
<dbReference type="Pfam" id="PF03171">
    <property type="entry name" value="2OG-FeII_Oxy"/>
    <property type="match status" value="1"/>
</dbReference>
<evidence type="ECO:0000256" key="3">
    <source>
        <dbReference type="SAM" id="MobiDB-lite"/>
    </source>
</evidence>
<feature type="region of interest" description="Disordered" evidence="3">
    <location>
        <begin position="228"/>
        <end position="255"/>
    </location>
</feature>
<feature type="domain" description="Fe2OG dioxygenase" evidence="4">
    <location>
        <begin position="175"/>
        <end position="299"/>
    </location>
</feature>